<protein>
    <submittedName>
        <fullName evidence="3">XRE family transcriptional regulator</fullName>
    </submittedName>
</protein>
<gene>
    <name evidence="3" type="ORF">LIN78_05875</name>
</gene>
<accession>A0ABS8D4D1</accession>
<dbReference type="Proteomes" id="UP001165395">
    <property type="component" value="Unassembled WGS sequence"/>
</dbReference>
<dbReference type="Gene3D" id="2.60.120.10">
    <property type="entry name" value="Jelly Rolls"/>
    <property type="match status" value="1"/>
</dbReference>
<dbReference type="Pfam" id="PF07883">
    <property type="entry name" value="Cupin_2"/>
    <property type="match status" value="1"/>
</dbReference>
<dbReference type="InterPro" id="IPR013096">
    <property type="entry name" value="Cupin_2"/>
</dbReference>
<dbReference type="EMBL" id="JAJBZT010000002">
    <property type="protein sequence ID" value="MCB6183076.1"/>
    <property type="molecule type" value="Genomic_DNA"/>
</dbReference>
<keyword evidence="1" id="KW-0238">DNA-binding</keyword>
<feature type="domain" description="HTH cro/C1-type" evidence="2">
    <location>
        <begin position="18"/>
        <end position="72"/>
    </location>
</feature>
<dbReference type="InterPro" id="IPR050807">
    <property type="entry name" value="TransReg_Diox_bact_type"/>
</dbReference>
<reference evidence="3" key="1">
    <citation type="submission" date="2021-10" db="EMBL/GenBank/DDBJ databases">
        <title>The complete genome sequence of Leeia sp. TBRC 13508.</title>
        <authorList>
            <person name="Charoenyingcharoen P."/>
            <person name="Yukphan P."/>
        </authorList>
    </citation>
    <scope>NUCLEOTIDE SEQUENCE</scope>
    <source>
        <strain evidence="3">TBRC 13508</strain>
    </source>
</reference>
<keyword evidence="4" id="KW-1185">Reference proteome</keyword>
<dbReference type="SUPFAM" id="SSF51182">
    <property type="entry name" value="RmlC-like cupins"/>
    <property type="match status" value="1"/>
</dbReference>
<dbReference type="PROSITE" id="PS50943">
    <property type="entry name" value="HTH_CROC1"/>
    <property type="match status" value="1"/>
</dbReference>
<dbReference type="PANTHER" id="PTHR46797">
    <property type="entry name" value="HTH-TYPE TRANSCRIPTIONAL REGULATOR"/>
    <property type="match status" value="1"/>
</dbReference>
<proteinExistence type="predicted"/>
<dbReference type="InterPro" id="IPR011051">
    <property type="entry name" value="RmlC_Cupin_sf"/>
</dbReference>
<dbReference type="Gene3D" id="1.10.260.40">
    <property type="entry name" value="lambda repressor-like DNA-binding domains"/>
    <property type="match status" value="1"/>
</dbReference>
<sequence>MSQAVAFTENPVWLGQQIRELRKLRKISLTDLQQITGRSLGFLSQLERGKSQASVTDLSRIATALGVPFSVFFQQGAEEEQGVVRREANRPLLQYADGVTDALLSPGFGSSVQLILTTFAPGAHSGSQPFAHGGDEAGMVLTGQLQLTINGVVHLLNAGDSFCYPSNQPHLYSNPGNTPTQVVWAYSTQSNKGE</sequence>
<dbReference type="InterPro" id="IPR014710">
    <property type="entry name" value="RmlC-like_jellyroll"/>
</dbReference>
<comment type="caution">
    <text evidence="3">The sequence shown here is derived from an EMBL/GenBank/DDBJ whole genome shotgun (WGS) entry which is preliminary data.</text>
</comment>
<dbReference type="Pfam" id="PF01381">
    <property type="entry name" value="HTH_3"/>
    <property type="match status" value="1"/>
</dbReference>
<dbReference type="CDD" id="cd00093">
    <property type="entry name" value="HTH_XRE"/>
    <property type="match status" value="1"/>
</dbReference>
<dbReference type="PANTHER" id="PTHR46797:SF2">
    <property type="entry name" value="TRANSCRIPTIONAL REGULATOR"/>
    <property type="match status" value="1"/>
</dbReference>
<name>A0ABS8D4D1_9NEIS</name>
<dbReference type="CDD" id="cd02209">
    <property type="entry name" value="cupin_XRE_C"/>
    <property type="match status" value="1"/>
</dbReference>
<evidence type="ECO:0000259" key="2">
    <source>
        <dbReference type="PROSITE" id="PS50943"/>
    </source>
</evidence>
<evidence type="ECO:0000256" key="1">
    <source>
        <dbReference type="ARBA" id="ARBA00023125"/>
    </source>
</evidence>
<organism evidence="3 4">
    <name type="scientific">Leeia speluncae</name>
    <dbReference type="NCBI Taxonomy" id="2884804"/>
    <lineage>
        <taxon>Bacteria</taxon>
        <taxon>Pseudomonadati</taxon>
        <taxon>Pseudomonadota</taxon>
        <taxon>Betaproteobacteria</taxon>
        <taxon>Neisseriales</taxon>
        <taxon>Leeiaceae</taxon>
        <taxon>Leeia</taxon>
    </lineage>
</organism>
<evidence type="ECO:0000313" key="3">
    <source>
        <dbReference type="EMBL" id="MCB6183076.1"/>
    </source>
</evidence>
<dbReference type="InterPro" id="IPR001387">
    <property type="entry name" value="Cro/C1-type_HTH"/>
</dbReference>
<dbReference type="SMART" id="SM00530">
    <property type="entry name" value="HTH_XRE"/>
    <property type="match status" value="1"/>
</dbReference>
<dbReference type="InterPro" id="IPR010982">
    <property type="entry name" value="Lambda_DNA-bd_dom_sf"/>
</dbReference>
<evidence type="ECO:0000313" key="4">
    <source>
        <dbReference type="Proteomes" id="UP001165395"/>
    </source>
</evidence>
<dbReference type="SUPFAM" id="SSF47413">
    <property type="entry name" value="lambda repressor-like DNA-binding domains"/>
    <property type="match status" value="1"/>
</dbReference>
<dbReference type="RefSeq" id="WP_227179462.1">
    <property type="nucleotide sequence ID" value="NZ_JAJBZT010000002.1"/>
</dbReference>